<evidence type="ECO:0000313" key="5">
    <source>
        <dbReference type="Proteomes" id="UP000093954"/>
    </source>
</evidence>
<dbReference type="PANTHER" id="PTHR40047">
    <property type="entry name" value="UPF0703 PROTEIN YCGQ"/>
    <property type="match status" value="1"/>
</dbReference>
<evidence type="ECO:0000256" key="1">
    <source>
        <dbReference type="SAM" id="Phobius"/>
    </source>
</evidence>
<keyword evidence="1" id="KW-0812">Transmembrane</keyword>
<proteinExistence type="predicted"/>
<organism evidence="4 5">
    <name type="scientific">Clostridium ragsdalei P11</name>
    <dbReference type="NCBI Taxonomy" id="1353534"/>
    <lineage>
        <taxon>Bacteria</taxon>
        <taxon>Bacillati</taxon>
        <taxon>Bacillota</taxon>
        <taxon>Clostridia</taxon>
        <taxon>Eubacteriales</taxon>
        <taxon>Clostridiaceae</taxon>
        <taxon>Clostridium</taxon>
    </lineage>
</organism>
<protein>
    <submittedName>
        <fullName evidence="4">Putative two-component membrane permease complex subunit</fullName>
    </submittedName>
</protein>
<feature type="domain" description="DUF1980" evidence="3">
    <location>
        <begin position="111"/>
        <end position="250"/>
    </location>
</feature>
<sequence>MNSKKFNFNIGEFTWCILLLAISFYFYKLVSSKKINMFITPNMSKYVMFASIALLVLGIFQIPKIISTPNDKPKFGYLIFGIPIIIGILVNPGGLNQQIADTKGINVVQNSTQANTKALRKNSSVTKNTEIVMTEKNFFAFLNGISDDPNKFRNCKITLTGFVYKNDNIKANQFVIARLLMVCCAADTQTVGFLCNYNGQNLDKNTWVQVTGILDTTNYIDNNSKQPSLIPLIKIQSIKKVDPPTSKYIYINSTD</sequence>
<dbReference type="InterPro" id="IPR015402">
    <property type="entry name" value="DUF1980"/>
</dbReference>
<comment type="caution">
    <text evidence="4">The sequence shown here is derived from an EMBL/GenBank/DDBJ whole genome shotgun (WGS) entry which is preliminary data.</text>
</comment>
<dbReference type="PATRIC" id="fig|1353534.3.peg.3793"/>
<dbReference type="RefSeq" id="WP_065079757.1">
    <property type="nucleotide sequence ID" value="NZ_LROS01000075.1"/>
</dbReference>
<gene>
    <name evidence="4" type="ORF">CLRAG_37290</name>
</gene>
<dbReference type="PANTHER" id="PTHR40047:SF1">
    <property type="entry name" value="UPF0703 PROTEIN YCGQ"/>
    <property type="match status" value="1"/>
</dbReference>
<dbReference type="InterPro" id="IPR048447">
    <property type="entry name" value="DUF1980_C"/>
</dbReference>
<feature type="transmembrane region" description="Helical" evidence="1">
    <location>
        <begin position="6"/>
        <end position="26"/>
    </location>
</feature>
<dbReference type="Proteomes" id="UP000093954">
    <property type="component" value="Unassembled WGS sequence"/>
</dbReference>
<evidence type="ECO:0000313" key="4">
    <source>
        <dbReference type="EMBL" id="OBR90122.1"/>
    </source>
</evidence>
<dbReference type="InterPro" id="IPR048493">
    <property type="entry name" value="DUF1980_N"/>
</dbReference>
<keyword evidence="1" id="KW-1133">Transmembrane helix</keyword>
<dbReference type="AlphaFoldDB" id="A0A1A6AJ78"/>
<keyword evidence="1" id="KW-0472">Membrane</keyword>
<feature type="transmembrane region" description="Helical" evidence="1">
    <location>
        <begin position="46"/>
        <end position="63"/>
    </location>
</feature>
<dbReference type="InterPro" id="IPR052955">
    <property type="entry name" value="UPF0703_membrane_permease"/>
</dbReference>
<dbReference type="EMBL" id="LROS01000075">
    <property type="protein sequence ID" value="OBR90122.1"/>
    <property type="molecule type" value="Genomic_DNA"/>
</dbReference>
<name>A0A1A6AJ78_9CLOT</name>
<evidence type="ECO:0000259" key="3">
    <source>
        <dbReference type="Pfam" id="PF21537"/>
    </source>
</evidence>
<feature type="transmembrane region" description="Helical" evidence="1">
    <location>
        <begin position="75"/>
        <end position="95"/>
    </location>
</feature>
<accession>A0A1A6AJ78</accession>
<evidence type="ECO:0000259" key="2">
    <source>
        <dbReference type="Pfam" id="PF09323"/>
    </source>
</evidence>
<keyword evidence="5" id="KW-1185">Reference proteome</keyword>
<dbReference type="Pfam" id="PF09323">
    <property type="entry name" value="DUF1980"/>
    <property type="match status" value="1"/>
</dbReference>
<dbReference type="NCBIfam" id="TIGR03943">
    <property type="entry name" value="TIGR03943 family putative permease subunit"/>
    <property type="match status" value="1"/>
</dbReference>
<reference evidence="4 5" key="1">
    <citation type="journal article" date="2012" name="Front. Microbiol.">
        <title>Draft Genome Sequence of the Virulent Strain 01-B526 of the Fish Pathogen Aeromonas salmonicida.</title>
        <authorList>
            <person name="Charette S.J."/>
            <person name="Brochu F."/>
            <person name="Boyle B."/>
            <person name="Filion G."/>
            <person name="Tanaka K.H."/>
            <person name="Derome N."/>
        </authorList>
    </citation>
    <scope>NUCLEOTIDE SEQUENCE [LARGE SCALE GENOMIC DNA]</scope>
    <source>
        <strain evidence="4 5">P11</strain>
    </source>
</reference>
<feature type="domain" description="DUF1980" evidence="2">
    <location>
        <begin position="17"/>
        <end position="106"/>
    </location>
</feature>
<dbReference type="Pfam" id="PF21537">
    <property type="entry name" value="DUF1980_C"/>
    <property type="match status" value="1"/>
</dbReference>